<evidence type="ECO:0008006" key="8">
    <source>
        <dbReference type="Google" id="ProtNLM"/>
    </source>
</evidence>
<dbReference type="PIRSF" id="PIRSF006232">
    <property type="entry name" value="Pirin"/>
    <property type="match status" value="1"/>
</dbReference>
<dbReference type="Gene3D" id="2.60.120.10">
    <property type="entry name" value="Jelly Rolls"/>
    <property type="match status" value="2"/>
</dbReference>
<dbReference type="Pfam" id="PF02678">
    <property type="entry name" value="Pirin"/>
    <property type="match status" value="1"/>
</dbReference>
<evidence type="ECO:0000256" key="2">
    <source>
        <dbReference type="PIRSR" id="PIRSR006232-1"/>
    </source>
</evidence>
<feature type="binding site" evidence="2">
    <location>
        <position position="74"/>
    </location>
    <ligand>
        <name>Fe cation</name>
        <dbReference type="ChEBI" id="CHEBI:24875"/>
    </ligand>
</feature>
<comment type="similarity">
    <text evidence="1 3">Belongs to the pirin family.</text>
</comment>
<dbReference type="InterPro" id="IPR012093">
    <property type="entry name" value="Pirin"/>
</dbReference>
<dbReference type="CDD" id="cd02247">
    <property type="entry name" value="cupin_pirin_C"/>
    <property type="match status" value="1"/>
</dbReference>
<feature type="binding site" evidence="2">
    <location>
        <position position="118"/>
    </location>
    <ligand>
        <name>Fe cation</name>
        <dbReference type="ChEBI" id="CHEBI:24875"/>
    </ligand>
</feature>
<dbReference type="EMBL" id="NVUL01000058">
    <property type="protein sequence ID" value="PCI76346.1"/>
    <property type="molecule type" value="Genomic_DNA"/>
</dbReference>
<name>A0A2A4X1G1_9GAMM</name>
<dbReference type="Proteomes" id="UP000218767">
    <property type="component" value="Unassembled WGS sequence"/>
</dbReference>
<dbReference type="InterPro" id="IPR008778">
    <property type="entry name" value="Pirin_C_dom"/>
</dbReference>
<dbReference type="SUPFAM" id="SSF51182">
    <property type="entry name" value="RmlC-like cupins"/>
    <property type="match status" value="1"/>
</dbReference>
<dbReference type="InterPro" id="IPR011051">
    <property type="entry name" value="RmlC_Cupin_sf"/>
</dbReference>
<comment type="caution">
    <text evidence="6">The sequence shown here is derived from an EMBL/GenBank/DDBJ whole genome shotgun (WGS) entry which is preliminary data.</text>
</comment>
<feature type="binding site" evidence="2">
    <location>
        <position position="76"/>
    </location>
    <ligand>
        <name>Fe cation</name>
        <dbReference type="ChEBI" id="CHEBI:24875"/>
    </ligand>
</feature>
<sequence length="303" mass="33959">MSNLYNGNDECEGEKNSSNGIDLVLKPGVKDLGSFSVRRTLPSRQQRKVGPWIFFDHAGPAHFNPGEGIDVRPHPHINLATVTYMFEGQFLHRDSIGSVQVIKPGDINLMVAGKGIVHSERTPPEIRKTEHSLHALQLWLALPEADEEIDPAFYHYPADELPTTEIDGVTLRVMMGSAYGLSSPVKTFAETLYVEALLKAGQRLTLPVCEERAIYMAKGEVSSNGTAIEEFTMAILDQKNEFTVEATTDARLAFIGGEKLSKRFIDWNFVSSDKDRIRKAREDWKEGRFDKVPEDDEEFIPLP</sequence>
<organism evidence="6 7">
    <name type="scientific">SAR86 cluster bacterium</name>
    <dbReference type="NCBI Taxonomy" id="2030880"/>
    <lineage>
        <taxon>Bacteria</taxon>
        <taxon>Pseudomonadati</taxon>
        <taxon>Pseudomonadota</taxon>
        <taxon>Gammaproteobacteria</taxon>
        <taxon>SAR86 cluster</taxon>
    </lineage>
</organism>
<dbReference type="CDD" id="cd02909">
    <property type="entry name" value="cupin_pirin_N"/>
    <property type="match status" value="1"/>
</dbReference>
<evidence type="ECO:0000259" key="4">
    <source>
        <dbReference type="Pfam" id="PF02678"/>
    </source>
</evidence>
<protein>
    <recommendedName>
        <fullName evidence="8">Pirin family protein</fullName>
    </recommendedName>
</protein>
<evidence type="ECO:0000313" key="6">
    <source>
        <dbReference type="EMBL" id="PCI76346.1"/>
    </source>
</evidence>
<reference evidence="7" key="1">
    <citation type="submission" date="2017-08" db="EMBL/GenBank/DDBJ databases">
        <title>A dynamic microbial community with high functional redundancy inhabits the cold, oxic subseafloor aquifer.</title>
        <authorList>
            <person name="Tully B.J."/>
            <person name="Wheat C.G."/>
            <person name="Glazer B.T."/>
            <person name="Huber J.A."/>
        </authorList>
    </citation>
    <scope>NUCLEOTIDE SEQUENCE [LARGE SCALE GENOMIC DNA]</scope>
</reference>
<keyword evidence="2" id="KW-0408">Iron</keyword>
<keyword evidence="2" id="KW-0479">Metal-binding</keyword>
<evidence type="ECO:0000313" key="7">
    <source>
        <dbReference type="Proteomes" id="UP000218767"/>
    </source>
</evidence>
<evidence type="ECO:0000259" key="5">
    <source>
        <dbReference type="Pfam" id="PF05726"/>
    </source>
</evidence>
<dbReference type="Pfam" id="PF05726">
    <property type="entry name" value="Pirin_C"/>
    <property type="match status" value="1"/>
</dbReference>
<dbReference type="PANTHER" id="PTHR13903:SF8">
    <property type="entry name" value="PIRIN"/>
    <property type="match status" value="1"/>
</dbReference>
<feature type="domain" description="Pirin C-terminal" evidence="5">
    <location>
        <begin position="193"/>
        <end position="290"/>
    </location>
</feature>
<dbReference type="PANTHER" id="PTHR13903">
    <property type="entry name" value="PIRIN-RELATED"/>
    <property type="match status" value="1"/>
</dbReference>
<evidence type="ECO:0000256" key="1">
    <source>
        <dbReference type="ARBA" id="ARBA00008416"/>
    </source>
</evidence>
<feature type="binding site" evidence="2">
    <location>
        <position position="120"/>
    </location>
    <ligand>
        <name>Fe cation</name>
        <dbReference type="ChEBI" id="CHEBI:24875"/>
    </ligand>
</feature>
<gene>
    <name evidence="6" type="ORF">COB20_10775</name>
</gene>
<dbReference type="InterPro" id="IPR003829">
    <property type="entry name" value="Pirin_N_dom"/>
</dbReference>
<dbReference type="GO" id="GO:0046872">
    <property type="term" value="F:metal ion binding"/>
    <property type="evidence" value="ECO:0007669"/>
    <property type="project" value="UniProtKB-KW"/>
</dbReference>
<proteinExistence type="inferred from homology"/>
<accession>A0A2A4X1G1</accession>
<comment type="cofactor">
    <cofactor evidence="2">
        <name>Fe cation</name>
        <dbReference type="ChEBI" id="CHEBI:24875"/>
    </cofactor>
    <text evidence="2">Binds 1 Fe cation per subunit.</text>
</comment>
<feature type="domain" description="Pirin N-terminal" evidence="4">
    <location>
        <begin position="35"/>
        <end position="140"/>
    </location>
</feature>
<dbReference type="InterPro" id="IPR014710">
    <property type="entry name" value="RmlC-like_jellyroll"/>
</dbReference>
<dbReference type="AlphaFoldDB" id="A0A2A4X1G1"/>
<evidence type="ECO:0000256" key="3">
    <source>
        <dbReference type="RuleBase" id="RU003457"/>
    </source>
</evidence>